<feature type="domain" description="VOC" evidence="1">
    <location>
        <begin position="5"/>
        <end position="119"/>
    </location>
</feature>
<reference evidence="2" key="1">
    <citation type="submission" date="2023-03" db="EMBL/GenBank/DDBJ databases">
        <title>Andean soil-derived lignocellulolytic bacterial consortium as a source of novel taxa and putative plastic-active enzymes.</title>
        <authorList>
            <person name="Diaz-Garcia L."/>
            <person name="Chuvochina M."/>
            <person name="Feuerriegel G."/>
            <person name="Bunk B."/>
            <person name="Sproer C."/>
            <person name="Streit W.R."/>
            <person name="Rodriguez L.M."/>
            <person name="Overmann J."/>
            <person name="Jimenez D.J."/>
        </authorList>
    </citation>
    <scope>NUCLEOTIDE SEQUENCE</scope>
    <source>
        <strain evidence="2">MAG 26</strain>
    </source>
</reference>
<gene>
    <name evidence="2" type="ORF">P0Y56_04520</name>
</gene>
<sequence>MLARPIFHLSFPVSDLDEAIRFYTGVLHGTIGRHEADWADIALFGAQLTLQHQPGDVPVPMPRSRHFGATLAWEEWEQLVGKLGDFAEAPRRDYVGTEREQAKAMVRDPSGNLIEIKAYRQPQAVLGALAGE</sequence>
<dbReference type="PROSITE" id="PS51819">
    <property type="entry name" value="VOC"/>
    <property type="match status" value="1"/>
</dbReference>
<dbReference type="Gene3D" id="3.10.180.10">
    <property type="entry name" value="2,3-Dihydroxybiphenyl 1,2-Dioxygenase, domain 1"/>
    <property type="match status" value="1"/>
</dbReference>
<dbReference type="PANTHER" id="PTHR39434:SF1">
    <property type="entry name" value="VOC DOMAIN-CONTAINING PROTEIN"/>
    <property type="match status" value="1"/>
</dbReference>
<evidence type="ECO:0000259" key="1">
    <source>
        <dbReference type="PROSITE" id="PS51819"/>
    </source>
</evidence>
<protein>
    <submittedName>
        <fullName evidence="2">VOC family protein</fullName>
    </submittedName>
</protein>
<evidence type="ECO:0000313" key="3">
    <source>
        <dbReference type="Proteomes" id="UP001218362"/>
    </source>
</evidence>
<dbReference type="EMBL" id="CP119316">
    <property type="protein sequence ID" value="WEK47563.1"/>
    <property type="molecule type" value="Genomic_DNA"/>
</dbReference>
<dbReference type="SUPFAM" id="SSF54593">
    <property type="entry name" value="Glyoxalase/Bleomycin resistance protein/Dihydroxybiphenyl dioxygenase"/>
    <property type="match status" value="1"/>
</dbReference>
<proteinExistence type="predicted"/>
<accession>A0AAJ5X739</accession>
<dbReference type="KEGG" id="acob:P0Y56_04520"/>
<dbReference type="InterPro" id="IPR029068">
    <property type="entry name" value="Glyas_Bleomycin-R_OHBP_Dase"/>
</dbReference>
<evidence type="ECO:0000313" key="2">
    <source>
        <dbReference type="EMBL" id="WEK47563.1"/>
    </source>
</evidence>
<dbReference type="InterPro" id="IPR004360">
    <property type="entry name" value="Glyas_Fos-R_dOase_dom"/>
</dbReference>
<dbReference type="PANTHER" id="PTHR39434">
    <property type="match status" value="1"/>
</dbReference>
<dbReference type="Pfam" id="PF00903">
    <property type="entry name" value="Glyoxalase"/>
    <property type="match status" value="1"/>
</dbReference>
<dbReference type="AlphaFoldDB" id="A0AAJ5X739"/>
<dbReference type="InterPro" id="IPR037523">
    <property type="entry name" value="VOC_core"/>
</dbReference>
<name>A0AAJ5X739_9SPHN</name>
<organism evidence="2 3">
    <name type="scientific">Candidatus Andeanibacterium colombiense</name>
    <dbReference type="NCBI Taxonomy" id="3121345"/>
    <lineage>
        <taxon>Bacteria</taxon>
        <taxon>Pseudomonadati</taxon>
        <taxon>Pseudomonadota</taxon>
        <taxon>Alphaproteobacteria</taxon>
        <taxon>Sphingomonadales</taxon>
        <taxon>Sphingomonadaceae</taxon>
        <taxon>Candidatus Andeanibacterium</taxon>
    </lineage>
</organism>
<dbReference type="Proteomes" id="UP001218362">
    <property type="component" value="Chromosome"/>
</dbReference>